<dbReference type="PANTHER" id="PTHR38009:SF1">
    <property type="entry name" value="CONSERVED HYPOTHETICAL PHAGE TAIL PROTEIN"/>
    <property type="match status" value="1"/>
</dbReference>
<gene>
    <name evidence="1" type="ORF">DSM107010_35110</name>
</gene>
<dbReference type="AlphaFoldDB" id="A0AB37UIL5"/>
<dbReference type="EMBL" id="RSCK01000029">
    <property type="protein sequence ID" value="RUT11242.1"/>
    <property type="molecule type" value="Genomic_DNA"/>
</dbReference>
<dbReference type="GO" id="GO:0005198">
    <property type="term" value="F:structural molecule activity"/>
    <property type="evidence" value="ECO:0007669"/>
    <property type="project" value="InterPro"/>
</dbReference>
<evidence type="ECO:0000313" key="1">
    <source>
        <dbReference type="EMBL" id="RUT11242.1"/>
    </source>
</evidence>
<dbReference type="Proteomes" id="UP000282574">
    <property type="component" value="Unassembled WGS sequence"/>
</dbReference>
<dbReference type="InterPro" id="IPR010667">
    <property type="entry name" value="Phage_T4_Gp19"/>
</dbReference>
<name>A0AB37UIL5_9CYAN</name>
<dbReference type="Pfam" id="PF06841">
    <property type="entry name" value="Phage_T4_gp19"/>
    <property type="match status" value="1"/>
</dbReference>
<evidence type="ECO:0008006" key="3">
    <source>
        <dbReference type="Google" id="ProtNLM"/>
    </source>
</evidence>
<keyword evidence="2" id="KW-1185">Reference proteome</keyword>
<dbReference type="RefSeq" id="WP_106169514.1">
    <property type="nucleotide sequence ID" value="NZ_JAVKZF010000004.1"/>
</dbReference>
<comment type="caution">
    <text evidence="1">The sequence shown here is derived from an EMBL/GenBank/DDBJ whole genome shotgun (WGS) entry which is preliminary data.</text>
</comment>
<protein>
    <recommendedName>
        <fullName evidence="3">Phage tail protein</fullName>
    </recommendedName>
</protein>
<accession>A0AB37UIL5</accession>
<proteinExistence type="predicted"/>
<evidence type="ECO:0000313" key="2">
    <source>
        <dbReference type="Proteomes" id="UP000282574"/>
    </source>
</evidence>
<reference evidence="1 2" key="1">
    <citation type="journal article" date="2019" name="Genome Biol. Evol.">
        <title>Day and night: Metabolic profiles and evolutionary relationships of six axenic non-marine cyanobacteria.</title>
        <authorList>
            <person name="Will S.E."/>
            <person name="Henke P."/>
            <person name="Boedeker C."/>
            <person name="Huang S."/>
            <person name="Brinkmann H."/>
            <person name="Rohde M."/>
            <person name="Jarek M."/>
            <person name="Friedl T."/>
            <person name="Seufert S."/>
            <person name="Schumacher M."/>
            <person name="Overmann J."/>
            <person name="Neumann-Schaal M."/>
            <person name="Petersen J."/>
        </authorList>
    </citation>
    <scope>NUCLEOTIDE SEQUENCE [LARGE SCALE GENOMIC DNA]</scope>
    <source>
        <strain evidence="1 2">SAG 39.79</strain>
    </source>
</reference>
<sequence length="164" mass="18646">MEILNPFQYTTAAQNFSVDLTFVGSQQPVDATFLACEGLNSTQDVIEICEVTPELWGAPRNKGRVIRTKLPGNIKYSNFSLLRGSSKSYAFWNWIQLAQDGNWSECRLDASVIIYDPSRKRIAQFDLSRAWPANYEISNLNSRSQDLLVESLEVAFEGFRRVEP</sequence>
<dbReference type="InterPro" id="IPR011747">
    <property type="entry name" value="CHP02241"/>
</dbReference>
<organism evidence="1 2">
    <name type="scientific">Chroococcidiopsis cubana SAG 39.79</name>
    <dbReference type="NCBI Taxonomy" id="388085"/>
    <lineage>
        <taxon>Bacteria</taxon>
        <taxon>Bacillati</taxon>
        <taxon>Cyanobacteriota</taxon>
        <taxon>Cyanophyceae</taxon>
        <taxon>Chroococcidiopsidales</taxon>
        <taxon>Chroococcidiopsidaceae</taxon>
        <taxon>Chroococcidiopsis</taxon>
    </lineage>
</organism>
<dbReference type="NCBIfam" id="TIGR02241">
    <property type="entry name" value="conserved hypothetical phage tail region protein"/>
    <property type="match status" value="1"/>
</dbReference>
<dbReference type="PANTHER" id="PTHR38009">
    <property type="entry name" value="CONSERVED HYPOTHETICAL PHAGE TAIL PROTEIN"/>
    <property type="match status" value="1"/>
</dbReference>